<dbReference type="SUPFAM" id="SSF48576">
    <property type="entry name" value="Terpenoid synthases"/>
    <property type="match status" value="1"/>
</dbReference>
<keyword evidence="1" id="KW-0456">Lyase</keyword>
<name>A0A940ME67_9ACTN</name>
<evidence type="ECO:0000313" key="3">
    <source>
        <dbReference type="Proteomes" id="UP000670475"/>
    </source>
</evidence>
<dbReference type="SFLD" id="SFLDS00005">
    <property type="entry name" value="Isoprenoid_Synthase_Type_I"/>
    <property type="match status" value="1"/>
</dbReference>
<dbReference type="InterPro" id="IPR034686">
    <property type="entry name" value="Terpene_cyclase-like_2"/>
</dbReference>
<dbReference type="SFLD" id="SFLDG01020">
    <property type="entry name" value="Terpene_Cyclase_Like_2"/>
    <property type="match status" value="1"/>
</dbReference>
<reference evidence="2" key="1">
    <citation type="submission" date="2021-03" db="EMBL/GenBank/DDBJ databases">
        <title>Whole genome sequence of Streptomyces bomunensis MMS17-BM035.</title>
        <authorList>
            <person name="Lee J.H."/>
        </authorList>
    </citation>
    <scope>NUCLEOTIDE SEQUENCE</scope>
    <source>
        <strain evidence="2">MMS17-BM035</strain>
    </source>
</reference>
<organism evidence="2 3">
    <name type="scientific">Streptomyces montanisoli</name>
    <dbReference type="NCBI Taxonomy" id="2798581"/>
    <lineage>
        <taxon>Bacteria</taxon>
        <taxon>Bacillati</taxon>
        <taxon>Actinomycetota</taxon>
        <taxon>Actinomycetes</taxon>
        <taxon>Kitasatosporales</taxon>
        <taxon>Streptomycetaceae</taxon>
        <taxon>Streptomyces</taxon>
    </lineage>
</organism>
<dbReference type="Gene3D" id="1.10.600.10">
    <property type="entry name" value="Farnesyl Diphosphate Synthase"/>
    <property type="match status" value="1"/>
</dbReference>
<evidence type="ECO:0008006" key="4">
    <source>
        <dbReference type="Google" id="ProtNLM"/>
    </source>
</evidence>
<dbReference type="EMBL" id="JAGIQL010000014">
    <property type="protein sequence ID" value="MBP0457038.1"/>
    <property type="molecule type" value="Genomic_DNA"/>
</dbReference>
<proteinExistence type="predicted"/>
<comment type="caution">
    <text evidence="2">The sequence shown here is derived from an EMBL/GenBank/DDBJ whole genome shotgun (WGS) entry which is preliminary data.</text>
</comment>
<dbReference type="AlphaFoldDB" id="A0A940ME67"/>
<evidence type="ECO:0000256" key="1">
    <source>
        <dbReference type="ARBA" id="ARBA00023239"/>
    </source>
</evidence>
<accession>A0A940ME67</accession>
<gene>
    <name evidence="2" type="ORF">JFN87_05925</name>
</gene>
<protein>
    <recommendedName>
        <fullName evidence="4">Terpene synthase</fullName>
    </recommendedName>
</protein>
<keyword evidence="3" id="KW-1185">Reference proteome</keyword>
<dbReference type="RefSeq" id="WP_209338812.1">
    <property type="nucleotide sequence ID" value="NZ_JAGIQL010000014.1"/>
</dbReference>
<sequence>MTAGAPQGAVTDAHTAWLLRYCLVPEDALERHHSYALPALIADAYPQANHEGLSLLVDMLGWFTIIDDHFDGPTGRDPAAARRLIRDFLDAMDPAPPAGDPVPAGVADLPAAWRDLWHRQRAAMPVLWSRRAARDWARCLTTFVTETGHRAAATTPTVRQAVLLRRHASCLYPFTNMLEWVRGTPLPEEVHAEPELRLLRAHIADTATLVNDLYSLEREERQCAPFDEEPRCAPFNMVTVLRREQRMSRDAAISTVRAEIDRLSLRGDILRSRLAAHHPEAGWYLRETRRLVDGVRRWSSTTSRYAPT</sequence>
<dbReference type="Pfam" id="PF19086">
    <property type="entry name" value="Terpene_syn_C_2"/>
    <property type="match status" value="1"/>
</dbReference>
<dbReference type="Proteomes" id="UP000670475">
    <property type="component" value="Unassembled WGS sequence"/>
</dbReference>
<dbReference type="GO" id="GO:0010333">
    <property type="term" value="F:terpene synthase activity"/>
    <property type="evidence" value="ECO:0007669"/>
    <property type="project" value="InterPro"/>
</dbReference>
<dbReference type="InterPro" id="IPR008949">
    <property type="entry name" value="Isoprenoid_synthase_dom_sf"/>
</dbReference>
<evidence type="ECO:0000313" key="2">
    <source>
        <dbReference type="EMBL" id="MBP0457038.1"/>
    </source>
</evidence>